<dbReference type="Ensembl" id="ENSEAST00005069048.1">
    <property type="protein sequence ID" value="ENSEASP00005058920.1"/>
    <property type="gene ID" value="ENSEASG00005035973.1"/>
</dbReference>
<reference evidence="2" key="2">
    <citation type="submission" date="2025-08" db="UniProtKB">
        <authorList>
            <consortium name="Ensembl"/>
        </authorList>
    </citation>
    <scope>IDENTIFICATION</scope>
</reference>
<evidence type="ECO:0000313" key="3">
    <source>
        <dbReference type="Proteomes" id="UP000694387"/>
    </source>
</evidence>
<evidence type="ECO:0000256" key="1">
    <source>
        <dbReference type="SAM" id="MobiDB-lite"/>
    </source>
</evidence>
<feature type="region of interest" description="Disordered" evidence="1">
    <location>
        <begin position="90"/>
        <end position="112"/>
    </location>
</feature>
<accession>A0A9L0KCD0</accession>
<proteinExistence type="predicted"/>
<dbReference type="Proteomes" id="UP000694387">
    <property type="component" value="Chromosome 20"/>
</dbReference>
<sequence>MWKVPSDRRERLVSTPDGRACCGGCEGAAELSGAPTVAQAQRSCHQGTETWLMGQTEQKGGGHRQRNSQCCSVRSRQHLLPEALWPRKPRIHRVAQASPQSISPPLPLPNPKSISVKRLSVAPLLATRPSASLSPSRVFQ</sequence>
<reference evidence="2" key="3">
    <citation type="submission" date="2025-09" db="UniProtKB">
        <authorList>
            <consortium name="Ensembl"/>
        </authorList>
    </citation>
    <scope>IDENTIFICATION</scope>
</reference>
<keyword evidence="3" id="KW-1185">Reference proteome</keyword>
<evidence type="ECO:0000313" key="2">
    <source>
        <dbReference type="Ensembl" id="ENSEASP00005058920.1"/>
    </source>
</evidence>
<dbReference type="AlphaFoldDB" id="A0A9L0KCD0"/>
<organism evidence="2 3">
    <name type="scientific">Equus asinus</name>
    <name type="common">Donkey</name>
    <name type="synonym">Equus africanus asinus</name>
    <dbReference type="NCBI Taxonomy" id="9793"/>
    <lineage>
        <taxon>Eukaryota</taxon>
        <taxon>Metazoa</taxon>
        <taxon>Chordata</taxon>
        <taxon>Craniata</taxon>
        <taxon>Vertebrata</taxon>
        <taxon>Euteleostomi</taxon>
        <taxon>Mammalia</taxon>
        <taxon>Eutheria</taxon>
        <taxon>Laurasiatheria</taxon>
        <taxon>Perissodactyla</taxon>
        <taxon>Equidae</taxon>
        <taxon>Equus</taxon>
    </lineage>
</organism>
<protein>
    <submittedName>
        <fullName evidence="2">Uncharacterized protein</fullName>
    </submittedName>
</protein>
<reference evidence="2 3" key="1">
    <citation type="journal article" date="2020" name="Nat. Commun.">
        <title>Donkey genomes provide new insights into domestication and selection for coat color.</title>
        <authorList>
            <person name="Wang"/>
            <person name="C."/>
            <person name="Li"/>
            <person name="H."/>
            <person name="Guo"/>
            <person name="Y."/>
            <person name="Huang"/>
            <person name="J."/>
            <person name="Sun"/>
            <person name="Y."/>
            <person name="Min"/>
            <person name="J."/>
            <person name="Wang"/>
            <person name="J."/>
            <person name="Fang"/>
            <person name="X."/>
            <person name="Zhao"/>
            <person name="Z."/>
            <person name="Wang"/>
            <person name="S."/>
            <person name="Zhang"/>
            <person name="Y."/>
            <person name="Liu"/>
            <person name="Q."/>
            <person name="Jiang"/>
            <person name="Q."/>
            <person name="Wang"/>
            <person name="X."/>
            <person name="Guo"/>
            <person name="Y."/>
            <person name="Yang"/>
            <person name="C."/>
            <person name="Wang"/>
            <person name="Y."/>
            <person name="Tian"/>
            <person name="F."/>
            <person name="Zhuang"/>
            <person name="G."/>
            <person name="Fan"/>
            <person name="Y."/>
            <person name="Gao"/>
            <person name="Q."/>
            <person name="Li"/>
            <person name="Y."/>
            <person name="Ju"/>
            <person name="Z."/>
            <person name="Li"/>
            <person name="J."/>
            <person name="Li"/>
            <person name="R."/>
            <person name="Hou"/>
            <person name="M."/>
            <person name="Yang"/>
            <person name="G."/>
            <person name="Liu"/>
            <person name="G."/>
            <person name="Liu"/>
            <person name="W."/>
            <person name="Guo"/>
            <person name="J."/>
            <person name="Pan"/>
            <person name="S."/>
            <person name="Fan"/>
            <person name="G."/>
            <person name="Zhang"/>
            <person name="W."/>
            <person name="Zhang"/>
            <person name="R."/>
            <person name="Yu"/>
            <person name="J."/>
            <person name="Zhang"/>
            <person name="X."/>
            <person name="Yin"/>
            <person name="Q."/>
            <person name="Ji"/>
            <person name="C."/>
            <person name="Jin"/>
            <person name="Y."/>
            <person name="Yue"/>
            <person name="G."/>
            <person name="Liu"/>
            <person name="M."/>
            <person name="Xu"/>
            <person name="J."/>
            <person name="Liu"/>
            <person name="S."/>
            <person name="Jordana"/>
            <person name="J."/>
            <person name="Noce"/>
            <person name="A."/>
            <person name="Amills"/>
            <person name="M."/>
            <person name="Wu"/>
            <person name="D.D."/>
            <person name="Li"/>
            <person name="S."/>
            <person name="Zhou"/>
            <person name="X. and Zhong"/>
            <person name="J."/>
        </authorList>
    </citation>
    <scope>NUCLEOTIDE SEQUENCE [LARGE SCALE GENOMIC DNA]</scope>
</reference>
<name>A0A9L0KCD0_EQUAS</name>